<comment type="subunit">
    <text evidence="4">Toroid-shaped homodecamer, composed of two pentamers of five dimers.</text>
</comment>
<evidence type="ECO:0000259" key="9">
    <source>
        <dbReference type="Pfam" id="PF01227"/>
    </source>
</evidence>
<dbReference type="GO" id="GO:0005525">
    <property type="term" value="F:GTP binding"/>
    <property type="evidence" value="ECO:0007669"/>
    <property type="project" value="UniProtKB-KW"/>
</dbReference>
<reference evidence="10 11" key="1">
    <citation type="journal article" date="2006" name="J. Bacteriol.">
        <title>Comparative genomic analysis of three strains of Ehrlichia ruminantium reveals an active process of genome size plasticity.</title>
        <authorList>
            <person name="Frutos R."/>
            <person name="Viari A."/>
            <person name="Ferraz C."/>
            <person name="Morgat A."/>
            <person name="Eychenie S."/>
            <person name="Kandassami Y."/>
            <person name="Chantal I."/>
            <person name="Bensaid A."/>
            <person name="Coissac E."/>
            <person name="Vachiery N."/>
            <person name="Demaille J."/>
            <person name="Martinez D."/>
        </authorList>
    </citation>
    <scope>NUCLEOTIDE SEQUENCE [LARGE SCALE GENOMIC DNA]</scope>
    <source>
        <strain evidence="10 11">Welgevonden</strain>
    </source>
</reference>
<dbReference type="GeneID" id="33058007"/>
<dbReference type="InterPro" id="IPR043133">
    <property type="entry name" value="GTP-CH-I_C/QueF"/>
</dbReference>
<accession>A0A0H3LZT1</accession>
<evidence type="ECO:0000256" key="4">
    <source>
        <dbReference type="ARBA" id="ARBA00011857"/>
    </source>
</evidence>
<comment type="pathway">
    <text evidence="2 8">Cofactor biosynthesis; 7,8-dihydroneopterin triphosphate biosynthesis; 7,8-dihydroneopterin triphosphate from GTP: step 1/1.</text>
</comment>
<dbReference type="InterPro" id="IPR001474">
    <property type="entry name" value="GTP_CycHdrlase_I"/>
</dbReference>
<dbReference type="GO" id="GO:0003934">
    <property type="term" value="F:GTP cyclohydrolase I activity"/>
    <property type="evidence" value="ECO:0007669"/>
    <property type="project" value="UniProtKB-UniRule"/>
</dbReference>
<dbReference type="PROSITE" id="PS00859">
    <property type="entry name" value="GTP_CYCLOHYDROL_1_1"/>
    <property type="match status" value="1"/>
</dbReference>
<dbReference type="Proteomes" id="UP000001021">
    <property type="component" value="Chromosome"/>
</dbReference>
<gene>
    <name evidence="8 10" type="primary">folE</name>
    <name evidence="10" type="ordered locus">ERWE_CDS_04130</name>
</gene>
<comment type="similarity">
    <text evidence="3 8">Belongs to the GTP cyclohydrolase I family.</text>
</comment>
<dbReference type="EC" id="3.5.4.16" evidence="8"/>
<dbReference type="RefSeq" id="WP_011155082.1">
    <property type="nucleotide sequence ID" value="NC_005295.2"/>
</dbReference>
<dbReference type="PANTHER" id="PTHR11109:SF7">
    <property type="entry name" value="GTP CYCLOHYDROLASE 1"/>
    <property type="match status" value="1"/>
</dbReference>
<dbReference type="UniPathway" id="UPA00848">
    <property type="reaction ID" value="UER00151"/>
</dbReference>
<feature type="binding site" evidence="8">
    <location>
        <position position="153"/>
    </location>
    <ligand>
        <name>Zn(2+)</name>
        <dbReference type="ChEBI" id="CHEBI:29105"/>
    </ligand>
</feature>
<keyword evidence="6 8" id="KW-0378">Hydrolase</keyword>
<dbReference type="InterPro" id="IPR043134">
    <property type="entry name" value="GTP-CH-I_N"/>
</dbReference>
<sequence length="190" mass="21625">MKNNRKPSENEVEDAISLLIRWIGDDVDRPGLIGTPRRMLNAYKKFFIGYQDISLVIGGSVLPNEGYDSMITFKDIGFVSYCEHHIIPMRGKVNIGYVPDKVIFTIGQVIRLVNYFSKRLQVQERLTVDIAESINSYLVSKGVIVVINATHECVLCYEENNSDLLLQTSCALGIFQNNVELRREFFNSIN</sequence>
<dbReference type="HOGENOM" id="CLU_049768_3_1_5"/>
<feature type="binding site" evidence="8">
    <location>
        <position position="82"/>
    </location>
    <ligand>
        <name>Zn(2+)</name>
        <dbReference type="ChEBI" id="CHEBI:29105"/>
    </ligand>
</feature>
<keyword evidence="8" id="KW-0547">Nucleotide-binding</keyword>
<dbReference type="HAMAP" id="MF_00223">
    <property type="entry name" value="FolE"/>
    <property type="match status" value="1"/>
</dbReference>
<evidence type="ECO:0000313" key="10">
    <source>
        <dbReference type="EMBL" id="CAI26907.1"/>
    </source>
</evidence>
<feature type="binding site" evidence="8">
    <location>
        <position position="85"/>
    </location>
    <ligand>
        <name>Zn(2+)</name>
        <dbReference type="ChEBI" id="CHEBI:29105"/>
    </ligand>
</feature>
<evidence type="ECO:0000313" key="11">
    <source>
        <dbReference type="Proteomes" id="UP000001021"/>
    </source>
</evidence>
<dbReference type="GO" id="GO:0008270">
    <property type="term" value="F:zinc ion binding"/>
    <property type="evidence" value="ECO:0007669"/>
    <property type="project" value="UniProtKB-UniRule"/>
</dbReference>
<dbReference type="PANTHER" id="PTHR11109">
    <property type="entry name" value="GTP CYCLOHYDROLASE I"/>
    <property type="match status" value="1"/>
</dbReference>
<organism evidence="10 11">
    <name type="scientific">Ehrlichia ruminantium (strain Welgevonden)</name>
    <dbReference type="NCBI Taxonomy" id="254945"/>
    <lineage>
        <taxon>Bacteria</taxon>
        <taxon>Pseudomonadati</taxon>
        <taxon>Pseudomonadota</taxon>
        <taxon>Alphaproteobacteria</taxon>
        <taxon>Rickettsiales</taxon>
        <taxon>Anaplasmataceae</taxon>
        <taxon>Ehrlichia</taxon>
    </lineage>
</organism>
<dbReference type="eggNOG" id="COG0302">
    <property type="taxonomic scope" value="Bacteria"/>
</dbReference>
<dbReference type="Gene3D" id="1.10.286.10">
    <property type="match status" value="1"/>
</dbReference>
<dbReference type="GO" id="GO:0006730">
    <property type="term" value="P:one-carbon metabolic process"/>
    <property type="evidence" value="ECO:0007669"/>
    <property type="project" value="UniProtKB-UniRule"/>
</dbReference>
<dbReference type="Pfam" id="PF01227">
    <property type="entry name" value="GTP_cyclohydroI"/>
    <property type="match status" value="1"/>
</dbReference>
<keyword evidence="11" id="KW-1185">Reference proteome</keyword>
<evidence type="ECO:0000256" key="3">
    <source>
        <dbReference type="ARBA" id="ARBA00008085"/>
    </source>
</evidence>
<dbReference type="Gene3D" id="3.30.1130.10">
    <property type="match status" value="1"/>
</dbReference>
<dbReference type="InterPro" id="IPR018234">
    <property type="entry name" value="GTP_CycHdrlase_I_CS"/>
</dbReference>
<evidence type="ECO:0000256" key="1">
    <source>
        <dbReference type="ARBA" id="ARBA00001052"/>
    </source>
</evidence>
<keyword evidence="7 8" id="KW-0342">GTP-binding</keyword>
<evidence type="ECO:0000256" key="6">
    <source>
        <dbReference type="ARBA" id="ARBA00022801"/>
    </source>
</evidence>
<comment type="catalytic activity">
    <reaction evidence="1 8">
        <text>GTP + H2O = 7,8-dihydroneopterin 3'-triphosphate + formate + H(+)</text>
        <dbReference type="Rhea" id="RHEA:17473"/>
        <dbReference type="ChEBI" id="CHEBI:15377"/>
        <dbReference type="ChEBI" id="CHEBI:15378"/>
        <dbReference type="ChEBI" id="CHEBI:15740"/>
        <dbReference type="ChEBI" id="CHEBI:37565"/>
        <dbReference type="ChEBI" id="CHEBI:58462"/>
        <dbReference type="EC" id="3.5.4.16"/>
    </reaction>
</comment>
<dbReference type="GO" id="GO:0005737">
    <property type="term" value="C:cytoplasm"/>
    <property type="evidence" value="ECO:0007669"/>
    <property type="project" value="TreeGrafter"/>
</dbReference>
<dbReference type="NCBIfam" id="NF006826">
    <property type="entry name" value="PRK09347.1-3"/>
    <property type="match status" value="1"/>
</dbReference>
<evidence type="ECO:0000256" key="2">
    <source>
        <dbReference type="ARBA" id="ARBA00005080"/>
    </source>
</evidence>
<dbReference type="NCBIfam" id="NF006825">
    <property type="entry name" value="PRK09347.1-2"/>
    <property type="match status" value="1"/>
</dbReference>
<dbReference type="PROSITE" id="PS00860">
    <property type="entry name" value="GTP_CYCLOHYDROL_1_2"/>
    <property type="match status" value="1"/>
</dbReference>
<keyword evidence="8" id="KW-0479">Metal-binding</keyword>
<dbReference type="GO" id="GO:0046654">
    <property type="term" value="P:tetrahydrofolate biosynthetic process"/>
    <property type="evidence" value="ECO:0007669"/>
    <property type="project" value="UniProtKB-UniRule"/>
</dbReference>
<evidence type="ECO:0000256" key="5">
    <source>
        <dbReference type="ARBA" id="ARBA00022563"/>
    </source>
</evidence>
<keyword evidence="5 8" id="KW-0554">One-carbon metabolism</keyword>
<dbReference type="AlphaFoldDB" id="A0A0H3LZT1"/>
<dbReference type="GO" id="GO:0006729">
    <property type="term" value="P:tetrahydrobiopterin biosynthetic process"/>
    <property type="evidence" value="ECO:0007669"/>
    <property type="project" value="TreeGrafter"/>
</dbReference>
<dbReference type="EMBL" id="CR925678">
    <property type="protein sequence ID" value="CAI26907.1"/>
    <property type="molecule type" value="Genomic_DNA"/>
</dbReference>
<evidence type="ECO:0000256" key="8">
    <source>
        <dbReference type="HAMAP-Rule" id="MF_00223"/>
    </source>
</evidence>
<comment type="subunit">
    <text evidence="8">Homopolymer.</text>
</comment>
<name>A0A0H3LZT1_EHRRW</name>
<dbReference type="SUPFAM" id="SSF55620">
    <property type="entry name" value="Tetrahydrobiopterin biosynthesis enzymes-like"/>
    <property type="match status" value="1"/>
</dbReference>
<evidence type="ECO:0000256" key="7">
    <source>
        <dbReference type="ARBA" id="ARBA00023134"/>
    </source>
</evidence>
<proteinExistence type="inferred from homology"/>
<dbReference type="InterPro" id="IPR020602">
    <property type="entry name" value="GTP_CycHdrlase_I_dom"/>
</dbReference>
<dbReference type="FunFam" id="3.30.1130.10:FF:000001">
    <property type="entry name" value="GTP cyclohydrolase 1"/>
    <property type="match status" value="1"/>
</dbReference>
<protein>
    <recommendedName>
        <fullName evidence="8">GTP cyclohydrolase 1</fullName>
        <ecNumber evidence="8">3.5.4.16</ecNumber>
    </recommendedName>
    <alternativeName>
        <fullName evidence="8">GTP cyclohydrolase I</fullName>
        <shortName evidence="8">GTP-CH-I</shortName>
    </alternativeName>
</protein>
<dbReference type="KEGG" id="eru:Erum4000"/>
<keyword evidence="8" id="KW-0862">Zinc</keyword>
<feature type="domain" description="GTP cyclohydrolase I" evidence="9">
    <location>
        <begin position="13"/>
        <end position="189"/>
    </location>
</feature>
<dbReference type="KEGG" id="erw:ERWE_CDS_04130"/>